<organism evidence="3">
    <name type="scientific">Cyprideis torosa</name>
    <dbReference type="NCBI Taxonomy" id="163714"/>
    <lineage>
        <taxon>Eukaryota</taxon>
        <taxon>Metazoa</taxon>
        <taxon>Ecdysozoa</taxon>
        <taxon>Arthropoda</taxon>
        <taxon>Crustacea</taxon>
        <taxon>Oligostraca</taxon>
        <taxon>Ostracoda</taxon>
        <taxon>Podocopa</taxon>
        <taxon>Podocopida</taxon>
        <taxon>Cytherocopina</taxon>
        <taxon>Cytheroidea</taxon>
        <taxon>Cytherideidae</taxon>
        <taxon>Cyprideis</taxon>
    </lineage>
</organism>
<dbReference type="GO" id="GO:0003824">
    <property type="term" value="F:catalytic activity"/>
    <property type="evidence" value="ECO:0007669"/>
    <property type="project" value="UniProtKB-ARBA"/>
</dbReference>
<feature type="non-terminal residue" evidence="3">
    <location>
        <position position="1"/>
    </location>
</feature>
<dbReference type="PANTHER" id="PTHR12290">
    <property type="entry name" value="CORNICHON-RELATED"/>
    <property type="match status" value="1"/>
</dbReference>
<evidence type="ECO:0000313" key="3">
    <source>
        <dbReference type="EMBL" id="CAD7222594.1"/>
    </source>
</evidence>
<dbReference type="GO" id="GO:0015937">
    <property type="term" value="P:coenzyme A biosynthetic process"/>
    <property type="evidence" value="ECO:0007669"/>
    <property type="project" value="UniProtKB-ARBA"/>
</dbReference>
<gene>
    <name evidence="3" type="ORF">CTOB1V02_LOCUS596</name>
</gene>
<protein>
    <recommendedName>
        <fullName evidence="2">DNA/pantothenate metabolism flavoprotein C-terminal domain-containing protein</fullName>
    </recommendedName>
</protein>
<accession>A0A7R8W0N7</accession>
<dbReference type="Pfam" id="PF04127">
    <property type="entry name" value="DFP"/>
    <property type="match status" value="1"/>
</dbReference>
<feature type="non-terminal residue" evidence="3">
    <location>
        <position position="267"/>
    </location>
</feature>
<comment type="similarity">
    <text evidence="1">Belongs to the PPC synthetase family.</text>
</comment>
<dbReference type="InterPro" id="IPR007085">
    <property type="entry name" value="DNA/pantothenate-metab_flavo_C"/>
</dbReference>
<sequence>KFLETNEENLVKRAEEALTKYGHHLVIANELQSRKEKVILVHRSGEVKELRRPPDQDIESVIVEEVCRLHQKHIVESTVLREFRKFEKSGSLLCVPFVTLPEYLWYLRAFSDTVCQAVGVKGVLYLAAAVADFHLPRNLMPEHKLPSDQPMELKLELVPKMLSPLAAQWARNCLIVSFKLETNEENLVKRAEEALTKYGHHLVIANELQSRKEKVILVHRSGEVKELRRPPDQDIESVIVEEVCRLHQKHIVESTGSLDSAETMSIL</sequence>
<dbReference type="OrthoDB" id="70224at2759"/>
<feature type="domain" description="DNA/pantothenate metabolism flavoprotein C-terminal" evidence="2">
    <location>
        <begin position="112"/>
        <end position="244"/>
    </location>
</feature>
<dbReference type="Gene3D" id="3.40.50.10300">
    <property type="entry name" value="CoaB-like"/>
    <property type="match status" value="2"/>
</dbReference>
<dbReference type="SUPFAM" id="SSF102645">
    <property type="entry name" value="CoaB-like"/>
    <property type="match status" value="2"/>
</dbReference>
<dbReference type="AlphaFoldDB" id="A0A7R8W0N7"/>
<name>A0A7R8W0N7_9CRUS</name>
<reference evidence="3" key="1">
    <citation type="submission" date="2020-11" db="EMBL/GenBank/DDBJ databases">
        <authorList>
            <person name="Tran Van P."/>
        </authorList>
    </citation>
    <scope>NUCLEOTIDE SEQUENCE</scope>
</reference>
<evidence type="ECO:0000259" key="2">
    <source>
        <dbReference type="Pfam" id="PF04127"/>
    </source>
</evidence>
<dbReference type="EMBL" id="OB660078">
    <property type="protein sequence ID" value="CAD7222594.1"/>
    <property type="molecule type" value="Genomic_DNA"/>
</dbReference>
<proteinExistence type="inferred from homology"/>
<dbReference type="InterPro" id="IPR035929">
    <property type="entry name" value="CoaB-like_sf"/>
</dbReference>
<evidence type="ECO:0000256" key="1">
    <source>
        <dbReference type="ARBA" id="ARBA00005703"/>
    </source>
</evidence>